<protein>
    <recommendedName>
        <fullName evidence="3">Mobile element protein</fullName>
    </recommendedName>
</protein>
<reference evidence="2" key="1">
    <citation type="submission" date="2017-04" db="EMBL/GenBank/DDBJ databases">
        <title>Genome evolution of the luminous symbionts of deep sea anglerfish.</title>
        <authorList>
            <person name="Hendry T.A."/>
        </authorList>
    </citation>
    <scope>NUCLEOTIDE SEQUENCE [LARGE SCALE GENOMIC DNA]</scope>
</reference>
<keyword evidence="2" id="KW-1185">Reference proteome</keyword>
<evidence type="ECO:0008006" key="3">
    <source>
        <dbReference type="Google" id="ProtNLM"/>
    </source>
</evidence>
<name>A0A2A5T0J8_9GAMM</name>
<organism evidence="1 2">
    <name type="scientific">Candidatus Enterovibrio escicola</name>
    <dbReference type="NCBI Taxonomy" id="1927127"/>
    <lineage>
        <taxon>Bacteria</taxon>
        <taxon>Pseudomonadati</taxon>
        <taxon>Pseudomonadota</taxon>
        <taxon>Gammaproteobacteria</taxon>
        <taxon>Vibrionales</taxon>
        <taxon>Vibrionaceae</taxon>
        <taxon>Enterovibrio</taxon>
    </lineage>
</organism>
<dbReference type="AlphaFoldDB" id="A0A2A5T0J8"/>
<dbReference type="GeneID" id="66952360"/>
<dbReference type="EMBL" id="NBYY01000031">
    <property type="protein sequence ID" value="PCS21682.1"/>
    <property type="molecule type" value="Genomic_DNA"/>
</dbReference>
<evidence type="ECO:0000313" key="2">
    <source>
        <dbReference type="Proteomes" id="UP000219020"/>
    </source>
</evidence>
<evidence type="ECO:0000313" key="1">
    <source>
        <dbReference type="EMBL" id="PCS21682.1"/>
    </source>
</evidence>
<proteinExistence type="predicted"/>
<gene>
    <name evidence="1" type="ORF">BTN49_2694</name>
</gene>
<dbReference type="Proteomes" id="UP000219020">
    <property type="component" value="Unassembled WGS sequence"/>
</dbReference>
<dbReference type="RefSeq" id="WP_097357077.1">
    <property type="nucleotide sequence ID" value="NZ_CAWNJE010000013.1"/>
</dbReference>
<sequence length="82" mass="9297">MDNNHNVIKLHKLKNPLNELLKQGAQQLLSQAIEAEVKSLLNNFMSLQANGRQGVVRNGHLPEPHLLTRLGDINRQSPKDWI</sequence>
<comment type="caution">
    <text evidence="1">The sequence shown here is derived from an EMBL/GenBank/DDBJ whole genome shotgun (WGS) entry which is preliminary data.</text>
</comment>
<accession>A0A2A5T0J8</accession>